<protein>
    <submittedName>
        <fullName evidence="1">Uncharacterized protein</fullName>
    </submittedName>
</protein>
<reference evidence="1" key="1">
    <citation type="submission" date="2023-10" db="EMBL/GenBank/DDBJ databases">
        <authorList>
            <person name="Rodriguez Cubillos JULIANA M."/>
            <person name="De Vega J."/>
        </authorList>
    </citation>
    <scope>NUCLEOTIDE SEQUENCE</scope>
</reference>
<dbReference type="EMBL" id="CASHSV030000409">
    <property type="protein sequence ID" value="CAJ2662021.1"/>
    <property type="molecule type" value="Genomic_DNA"/>
</dbReference>
<keyword evidence="2" id="KW-1185">Reference proteome</keyword>
<comment type="caution">
    <text evidence="1">The sequence shown here is derived from an EMBL/GenBank/DDBJ whole genome shotgun (WGS) entry which is preliminary data.</text>
</comment>
<gene>
    <name evidence="1" type="ORF">MILVUS5_LOCUS27645</name>
</gene>
<evidence type="ECO:0000313" key="1">
    <source>
        <dbReference type="EMBL" id="CAJ2662021.1"/>
    </source>
</evidence>
<name>A0ACB0KY60_TRIPR</name>
<proteinExistence type="predicted"/>
<organism evidence="1 2">
    <name type="scientific">Trifolium pratense</name>
    <name type="common">Red clover</name>
    <dbReference type="NCBI Taxonomy" id="57577"/>
    <lineage>
        <taxon>Eukaryota</taxon>
        <taxon>Viridiplantae</taxon>
        <taxon>Streptophyta</taxon>
        <taxon>Embryophyta</taxon>
        <taxon>Tracheophyta</taxon>
        <taxon>Spermatophyta</taxon>
        <taxon>Magnoliopsida</taxon>
        <taxon>eudicotyledons</taxon>
        <taxon>Gunneridae</taxon>
        <taxon>Pentapetalae</taxon>
        <taxon>rosids</taxon>
        <taxon>fabids</taxon>
        <taxon>Fabales</taxon>
        <taxon>Fabaceae</taxon>
        <taxon>Papilionoideae</taxon>
        <taxon>50 kb inversion clade</taxon>
        <taxon>NPAAA clade</taxon>
        <taxon>Hologalegina</taxon>
        <taxon>IRL clade</taxon>
        <taxon>Trifolieae</taxon>
        <taxon>Trifolium</taxon>
    </lineage>
</organism>
<dbReference type="Proteomes" id="UP001177021">
    <property type="component" value="Unassembled WGS sequence"/>
</dbReference>
<sequence>MLKAFLCYNAFGISTTTLYNYSPSQFSVKCLTTTTTPPSNSFSPESAIKASNKVIFKTSKKSESVINFFRTHGFTDSDIQHIIQKEPWLLNCNPSKRLLPKFQFLLSKGASTSDIVRITVAGHRFMMLSLKNLENKFEFFLSKGVSSSDIVSLLIANPMILQISLEKRIIRLFELLSRFLKTNKDVIVCLIRHSKAFNFIPYHLMVANINLMTDFGVCDSNIARFLQIRPYIFGSTDLIKSLEEVKGLGFDPSRTTFGAALIAKKFLSEELWDEKVDTFKKWGWSDEDIVKAFRVKPDLLLNSVDKINLVMSFWVNEMGWNSLALTKKPHMFGYSLEKRIIPRASVLQFLLMKGLREKNASLVNPFKYSEDLFLEKFVFSFKEESDYLLKLYQEKIKLAKTKEKNGMPSTNLVLL</sequence>
<evidence type="ECO:0000313" key="2">
    <source>
        <dbReference type="Proteomes" id="UP001177021"/>
    </source>
</evidence>
<accession>A0ACB0KY60</accession>